<dbReference type="Proteomes" id="UP000664654">
    <property type="component" value="Unassembled WGS sequence"/>
</dbReference>
<feature type="transmembrane region" description="Helical" evidence="1">
    <location>
        <begin position="41"/>
        <end position="57"/>
    </location>
</feature>
<feature type="transmembrane region" description="Helical" evidence="1">
    <location>
        <begin position="428"/>
        <end position="446"/>
    </location>
</feature>
<dbReference type="Pfam" id="PF14296">
    <property type="entry name" value="O-ag_pol_Wzy"/>
    <property type="match status" value="1"/>
</dbReference>
<keyword evidence="3" id="KW-1185">Reference proteome</keyword>
<keyword evidence="1" id="KW-0812">Transmembrane</keyword>
<dbReference type="RefSeq" id="WP_206573186.1">
    <property type="nucleotide sequence ID" value="NZ_JAFKCV010000003.1"/>
</dbReference>
<feature type="transmembrane region" description="Helical" evidence="1">
    <location>
        <begin position="109"/>
        <end position="130"/>
    </location>
</feature>
<proteinExistence type="predicted"/>
<sequence>MPSIQAEASLAKSLGLWLLLMVGILILGVNGNALDISRQQLEIFTSLCWLFMLFLLGKALPKGIWSICFIYFASFSIFHAGLILADSLGGITDRDIRYQISFWFDTTQTLHAIHLVSLGMLGFALGALIFSSPEVPAQLRHDEENASRRIYHTGGILLTLSIIIFFAVTGLTGALSSYGTYLELLSQVPLLGVFYAYLYFFIGAGLVLVSAAYQKKRGYHYFLLFALWALFAFKLGLRGEVMFPLTVAACMLGRKGMTLGTGSLLLFILVFLIVSGVVKNARISGDYSQVQSINPMNAVAEMGSSLRPVQEVIKWHEQGDPLLLGASYWAPIERQIALLVPGMERLNAAQDKRLLNVVVQQRVGPIGFSPVAEAYLNFGRTGVILVLFLLGALLARLDNLPSSLDRDILLGMALIPLFIMIRNSFTHVPVQMVLGLLIGILVIFVTRRA</sequence>
<reference evidence="2" key="1">
    <citation type="submission" date="2021-03" db="EMBL/GenBank/DDBJ databases">
        <title>novel species isolated from a fishpond in China.</title>
        <authorList>
            <person name="Lu H."/>
            <person name="Cai Z."/>
        </authorList>
    </citation>
    <scope>NUCLEOTIDE SEQUENCE</scope>
    <source>
        <strain evidence="2">JCM 30855</strain>
    </source>
</reference>
<evidence type="ECO:0000313" key="2">
    <source>
        <dbReference type="EMBL" id="MBN7825083.1"/>
    </source>
</evidence>
<feature type="transmembrane region" description="Helical" evidence="1">
    <location>
        <begin position="14"/>
        <end position="34"/>
    </location>
</feature>
<organism evidence="2 3">
    <name type="scientific">Bowmanella dokdonensis</name>
    <dbReference type="NCBI Taxonomy" id="751969"/>
    <lineage>
        <taxon>Bacteria</taxon>
        <taxon>Pseudomonadati</taxon>
        <taxon>Pseudomonadota</taxon>
        <taxon>Gammaproteobacteria</taxon>
        <taxon>Alteromonadales</taxon>
        <taxon>Alteromonadaceae</taxon>
        <taxon>Bowmanella</taxon>
    </lineage>
</organism>
<dbReference type="EMBL" id="JAFKCV010000003">
    <property type="protein sequence ID" value="MBN7825083.1"/>
    <property type="molecule type" value="Genomic_DNA"/>
</dbReference>
<evidence type="ECO:0000313" key="3">
    <source>
        <dbReference type="Proteomes" id="UP000664654"/>
    </source>
</evidence>
<protein>
    <submittedName>
        <fullName evidence="2">O-antigen polysaccharide polymerase Wzy</fullName>
    </submittedName>
</protein>
<feature type="transmembrane region" description="Helical" evidence="1">
    <location>
        <begin position="258"/>
        <end position="278"/>
    </location>
</feature>
<dbReference type="InterPro" id="IPR029468">
    <property type="entry name" value="O-ag_pol_Wzy"/>
</dbReference>
<feature type="transmembrane region" description="Helical" evidence="1">
    <location>
        <begin position="63"/>
        <end position="88"/>
    </location>
</feature>
<comment type="caution">
    <text evidence="2">The sequence shown here is derived from an EMBL/GenBank/DDBJ whole genome shotgun (WGS) entry which is preliminary data.</text>
</comment>
<keyword evidence="1" id="KW-1133">Transmembrane helix</keyword>
<dbReference type="AlphaFoldDB" id="A0A939DM97"/>
<accession>A0A939DM97</accession>
<gene>
    <name evidence="2" type="primary">wzy</name>
    <name evidence="2" type="ORF">J0A66_07595</name>
</gene>
<keyword evidence="1" id="KW-0472">Membrane</keyword>
<evidence type="ECO:0000256" key="1">
    <source>
        <dbReference type="SAM" id="Phobius"/>
    </source>
</evidence>
<feature type="transmembrane region" description="Helical" evidence="1">
    <location>
        <begin position="150"/>
        <end position="176"/>
    </location>
</feature>
<name>A0A939DM97_9ALTE</name>
<feature type="transmembrane region" description="Helical" evidence="1">
    <location>
        <begin position="219"/>
        <end position="237"/>
    </location>
</feature>
<feature type="transmembrane region" description="Helical" evidence="1">
    <location>
        <begin position="374"/>
        <end position="395"/>
    </location>
</feature>
<feature type="transmembrane region" description="Helical" evidence="1">
    <location>
        <begin position="188"/>
        <end position="213"/>
    </location>
</feature>